<evidence type="ECO:0000313" key="3">
    <source>
        <dbReference type="Proteomes" id="UP001500503"/>
    </source>
</evidence>
<keyword evidence="3" id="KW-1185">Reference proteome</keyword>
<evidence type="ECO:0000256" key="1">
    <source>
        <dbReference type="SAM" id="MobiDB-lite"/>
    </source>
</evidence>
<proteinExistence type="predicted"/>
<protein>
    <submittedName>
        <fullName evidence="2">Uncharacterized protein</fullName>
    </submittedName>
</protein>
<dbReference type="EMBL" id="BAABHF010000046">
    <property type="protein sequence ID" value="GAA4512424.1"/>
    <property type="molecule type" value="Genomic_DNA"/>
</dbReference>
<evidence type="ECO:0000313" key="2">
    <source>
        <dbReference type="EMBL" id="GAA4512424.1"/>
    </source>
</evidence>
<sequence length="84" mass="8577">MPAVRVRCPPSRRRAGVGGRGDQRGVVTGLEPPLMAARRSAPSPGLSVRTGTGVGRFSTAADAAGDTVAQTVYDAYGLKHSGGR</sequence>
<accession>A0ABP8QX88</accession>
<organism evidence="2 3">
    <name type="scientific">Actinoallomurus oryzae</name>
    <dbReference type="NCBI Taxonomy" id="502180"/>
    <lineage>
        <taxon>Bacteria</taxon>
        <taxon>Bacillati</taxon>
        <taxon>Actinomycetota</taxon>
        <taxon>Actinomycetes</taxon>
        <taxon>Streptosporangiales</taxon>
        <taxon>Thermomonosporaceae</taxon>
        <taxon>Actinoallomurus</taxon>
    </lineage>
</organism>
<dbReference type="Proteomes" id="UP001500503">
    <property type="component" value="Unassembled WGS sequence"/>
</dbReference>
<reference evidence="3" key="1">
    <citation type="journal article" date="2019" name="Int. J. Syst. Evol. Microbiol.">
        <title>The Global Catalogue of Microorganisms (GCM) 10K type strain sequencing project: providing services to taxonomists for standard genome sequencing and annotation.</title>
        <authorList>
            <consortium name="The Broad Institute Genomics Platform"/>
            <consortium name="The Broad Institute Genome Sequencing Center for Infectious Disease"/>
            <person name="Wu L."/>
            <person name="Ma J."/>
        </authorList>
    </citation>
    <scope>NUCLEOTIDE SEQUENCE [LARGE SCALE GENOMIC DNA]</scope>
    <source>
        <strain evidence="3">JCM 17933</strain>
    </source>
</reference>
<name>A0ABP8QX88_9ACTN</name>
<comment type="caution">
    <text evidence="2">The sequence shown here is derived from an EMBL/GenBank/DDBJ whole genome shotgun (WGS) entry which is preliminary data.</text>
</comment>
<gene>
    <name evidence="2" type="ORF">GCM10023191_078120</name>
</gene>
<feature type="region of interest" description="Disordered" evidence="1">
    <location>
        <begin position="1"/>
        <end position="27"/>
    </location>
</feature>